<evidence type="ECO:0000313" key="11">
    <source>
        <dbReference type="EMBL" id="MDC7227929.1"/>
    </source>
</evidence>
<comment type="similarity">
    <text evidence="8">Belongs to the exbB/tolQ family.</text>
</comment>
<evidence type="ECO:0000256" key="3">
    <source>
        <dbReference type="ARBA" id="ARBA00022475"/>
    </source>
</evidence>
<gene>
    <name evidence="11" type="ORF">PQJ61_14280</name>
</gene>
<dbReference type="PANTHER" id="PTHR30625:SF15">
    <property type="entry name" value="BIOPOLYMER TRANSPORT PROTEIN EXBB"/>
    <property type="match status" value="1"/>
</dbReference>
<evidence type="ECO:0000256" key="4">
    <source>
        <dbReference type="ARBA" id="ARBA00022692"/>
    </source>
</evidence>
<keyword evidence="7 9" id="KW-0472">Membrane</keyword>
<dbReference type="Proteomes" id="UP001221217">
    <property type="component" value="Unassembled WGS sequence"/>
</dbReference>
<dbReference type="GO" id="GO:0017038">
    <property type="term" value="P:protein import"/>
    <property type="evidence" value="ECO:0007669"/>
    <property type="project" value="TreeGrafter"/>
</dbReference>
<feature type="transmembrane region" description="Helical" evidence="9">
    <location>
        <begin position="152"/>
        <end position="173"/>
    </location>
</feature>
<evidence type="ECO:0000259" key="10">
    <source>
        <dbReference type="Pfam" id="PF01618"/>
    </source>
</evidence>
<organism evidence="11 12">
    <name type="scientific">Candidatus Thalassospirochaeta sargassi</name>
    <dbReference type="NCBI Taxonomy" id="3119039"/>
    <lineage>
        <taxon>Bacteria</taxon>
        <taxon>Pseudomonadati</taxon>
        <taxon>Spirochaetota</taxon>
        <taxon>Spirochaetia</taxon>
        <taxon>Spirochaetales</taxon>
        <taxon>Spirochaetaceae</taxon>
        <taxon>Candidatus Thalassospirochaeta</taxon>
    </lineage>
</organism>
<dbReference type="PANTHER" id="PTHR30625">
    <property type="entry name" value="PROTEIN TOLQ"/>
    <property type="match status" value="1"/>
</dbReference>
<comment type="subcellular location">
    <subcellularLocation>
        <location evidence="1">Cell membrane</location>
        <topology evidence="1">Multi-pass membrane protein</topology>
    </subcellularLocation>
    <subcellularLocation>
        <location evidence="8">Membrane</location>
        <topology evidence="8">Multi-pass membrane protein</topology>
    </subcellularLocation>
</comment>
<dbReference type="Pfam" id="PF01618">
    <property type="entry name" value="MotA_ExbB"/>
    <property type="match status" value="1"/>
</dbReference>
<evidence type="ECO:0000256" key="9">
    <source>
        <dbReference type="SAM" id="Phobius"/>
    </source>
</evidence>
<sequence length="206" mass="22850">MIELFLKGGPLMWPLLVISIVSLAVIIEREVYFIRNRVSDAALLRIKQQVQIGEYLKAEAETASSSRTIMKFLFEIFKNADKTPDIAEKEISLAGDKLLFSASRYIHIQELIGSISPMIGLSGTVLGLVQAFREIGINTAMQIDASLLADGIWVAMITTVAGLFTAIPALIFAHINRTRVKKLAFNMKIYGEELNTLMHAPEAEVR</sequence>
<dbReference type="InterPro" id="IPR002898">
    <property type="entry name" value="MotA_ExbB_proton_chnl"/>
</dbReference>
<evidence type="ECO:0000256" key="8">
    <source>
        <dbReference type="RuleBase" id="RU004057"/>
    </source>
</evidence>
<feature type="domain" description="MotA/TolQ/ExbB proton channel" evidence="10">
    <location>
        <begin position="71"/>
        <end position="187"/>
    </location>
</feature>
<reference evidence="11 12" key="1">
    <citation type="submission" date="2022-12" db="EMBL/GenBank/DDBJ databases">
        <title>Metagenome assembled genome from gulf of manar.</title>
        <authorList>
            <person name="Kohli P."/>
            <person name="Pk S."/>
            <person name="Venkata Ramana C."/>
            <person name="Sasikala C."/>
        </authorList>
    </citation>
    <scope>NUCLEOTIDE SEQUENCE [LARGE SCALE GENOMIC DNA]</scope>
    <source>
        <strain evidence="11">JB008</strain>
    </source>
</reference>
<evidence type="ECO:0000256" key="5">
    <source>
        <dbReference type="ARBA" id="ARBA00022927"/>
    </source>
</evidence>
<keyword evidence="2 8" id="KW-0813">Transport</keyword>
<keyword evidence="5 8" id="KW-0653">Protein transport</keyword>
<dbReference type="EMBL" id="JAQQAL010000035">
    <property type="protein sequence ID" value="MDC7227929.1"/>
    <property type="molecule type" value="Genomic_DNA"/>
</dbReference>
<protein>
    <submittedName>
        <fullName evidence="11">MotA/TolQ/ExbB proton channel family protein</fullName>
    </submittedName>
</protein>
<evidence type="ECO:0000313" key="12">
    <source>
        <dbReference type="Proteomes" id="UP001221217"/>
    </source>
</evidence>
<dbReference type="GO" id="GO:0005886">
    <property type="term" value="C:plasma membrane"/>
    <property type="evidence" value="ECO:0007669"/>
    <property type="project" value="UniProtKB-SubCell"/>
</dbReference>
<keyword evidence="4 9" id="KW-0812">Transmembrane</keyword>
<keyword evidence="6 9" id="KW-1133">Transmembrane helix</keyword>
<evidence type="ECO:0000256" key="6">
    <source>
        <dbReference type="ARBA" id="ARBA00022989"/>
    </source>
</evidence>
<feature type="transmembrane region" description="Helical" evidence="9">
    <location>
        <begin position="111"/>
        <end position="132"/>
    </location>
</feature>
<evidence type="ECO:0000256" key="2">
    <source>
        <dbReference type="ARBA" id="ARBA00022448"/>
    </source>
</evidence>
<keyword evidence="3" id="KW-1003">Cell membrane</keyword>
<comment type="caution">
    <text evidence="11">The sequence shown here is derived from an EMBL/GenBank/DDBJ whole genome shotgun (WGS) entry which is preliminary data.</text>
</comment>
<name>A0AAJ1MPJ7_9SPIO</name>
<feature type="transmembrane region" description="Helical" evidence="9">
    <location>
        <begin position="12"/>
        <end position="27"/>
    </location>
</feature>
<dbReference type="AlphaFoldDB" id="A0AAJ1MPJ7"/>
<dbReference type="InterPro" id="IPR050790">
    <property type="entry name" value="ExbB/TolQ_transport"/>
</dbReference>
<proteinExistence type="inferred from homology"/>
<accession>A0AAJ1MPJ7</accession>
<evidence type="ECO:0000256" key="1">
    <source>
        <dbReference type="ARBA" id="ARBA00004651"/>
    </source>
</evidence>
<evidence type="ECO:0000256" key="7">
    <source>
        <dbReference type="ARBA" id="ARBA00023136"/>
    </source>
</evidence>